<dbReference type="SUPFAM" id="SSF48179">
    <property type="entry name" value="6-phosphogluconate dehydrogenase C-terminal domain-like"/>
    <property type="match status" value="1"/>
</dbReference>
<dbReference type="SUPFAM" id="SSF51735">
    <property type="entry name" value="NAD(P)-binding Rossmann-fold domains"/>
    <property type="match status" value="1"/>
</dbReference>
<proteinExistence type="predicted"/>
<evidence type="ECO:0000256" key="1">
    <source>
        <dbReference type="ARBA" id="ARBA00023002"/>
    </source>
</evidence>
<dbReference type="InterPro" id="IPR008927">
    <property type="entry name" value="6-PGluconate_DH-like_C_sf"/>
</dbReference>
<dbReference type="Pfam" id="PF01232">
    <property type="entry name" value="Mannitol_dh"/>
    <property type="match status" value="1"/>
</dbReference>
<dbReference type="AlphaFoldDB" id="A0A7X2HAE8"/>
<dbReference type="Gene3D" id="1.10.1040.10">
    <property type="entry name" value="N-(1-d-carboxylethyl)-l-norvaline Dehydrogenase, domain 2"/>
    <property type="match status" value="1"/>
</dbReference>
<feature type="domain" description="Mannitol dehydrogenase C-terminal" evidence="5">
    <location>
        <begin position="289"/>
        <end position="498"/>
    </location>
</feature>
<dbReference type="PANTHER" id="PTHR30524:SF0">
    <property type="entry name" value="ALTRONATE OXIDOREDUCTASE-RELATED"/>
    <property type="match status" value="1"/>
</dbReference>
<dbReference type="NCBIfam" id="NF002969">
    <property type="entry name" value="PRK03643.1"/>
    <property type="match status" value="1"/>
</dbReference>
<evidence type="ECO:0000256" key="2">
    <source>
        <dbReference type="ARBA" id="ARBA00023027"/>
    </source>
</evidence>
<dbReference type="InterPro" id="IPR036291">
    <property type="entry name" value="NAD(P)-bd_dom_sf"/>
</dbReference>
<dbReference type="GO" id="GO:0005829">
    <property type="term" value="C:cytosol"/>
    <property type="evidence" value="ECO:0007669"/>
    <property type="project" value="TreeGrafter"/>
</dbReference>
<feature type="domain" description="Mannitol dehydrogenase N-terminal" evidence="4">
    <location>
        <begin position="32"/>
        <end position="275"/>
    </location>
</feature>
<dbReference type="InterPro" id="IPR013118">
    <property type="entry name" value="Mannitol_DH_C"/>
</dbReference>
<evidence type="ECO:0000259" key="4">
    <source>
        <dbReference type="Pfam" id="PF01232"/>
    </source>
</evidence>
<dbReference type="Gene3D" id="3.40.50.720">
    <property type="entry name" value="NAD(P)-binding Rossmann-like Domain"/>
    <property type="match status" value="1"/>
</dbReference>
<dbReference type="InterPro" id="IPR013328">
    <property type="entry name" value="6PGD_dom2"/>
</dbReference>
<evidence type="ECO:0000259" key="5">
    <source>
        <dbReference type="Pfam" id="PF08125"/>
    </source>
</evidence>
<dbReference type="EC" id="1.1.1.58" evidence="6"/>
<dbReference type="EMBL" id="WJXB01000014">
    <property type="protein sequence ID" value="MRN56464.1"/>
    <property type="molecule type" value="Genomic_DNA"/>
</dbReference>
<comment type="catalytic activity">
    <reaction evidence="3">
        <text>D-mannitol 1-phosphate + NAD(+) = beta-D-fructose 6-phosphate + NADH + H(+)</text>
        <dbReference type="Rhea" id="RHEA:19661"/>
        <dbReference type="ChEBI" id="CHEBI:15378"/>
        <dbReference type="ChEBI" id="CHEBI:57540"/>
        <dbReference type="ChEBI" id="CHEBI:57634"/>
        <dbReference type="ChEBI" id="CHEBI:57945"/>
        <dbReference type="ChEBI" id="CHEBI:61381"/>
        <dbReference type="EC" id="1.1.1.17"/>
    </reaction>
</comment>
<evidence type="ECO:0000313" key="7">
    <source>
        <dbReference type="Proteomes" id="UP000463051"/>
    </source>
</evidence>
<dbReference type="InterPro" id="IPR013131">
    <property type="entry name" value="Mannitol_DH_N"/>
</dbReference>
<dbReference type="Proteomes" id="UP000463051">
    <property type="component" value="Unassembled WGS sequence"/>
</dbReference>
<keyword evidence="7" id="KW-1185">Reference proteome</keyword>
<dbReference type="RefSeq" id="WP_154121973.1">
    <property type="nucleotide sequence ID" value="NZ_WJXB01000014.1"/>
</dbReference>
<evidence type="ECO:0000313" key="6">
    <source>
        <dbReference type="EMBL" id="MRN56464.1"/>
    </source>
</evidence>
<protein>
    <submittedName>
        <fullName evidence="6">Tagaturonate reductase</fullName>
        <ecNumber evidence="6">1.1.1.58</ecNumber>
    </submittedName>
</protein>
<evidence type="ECO:0000256" key="3">
    <source>
        <dbReference type="ARBA" id="ARBA00048615"/>
    </source>
</evidence>
<comment type="caution">
    <text evidence="6">The sequence shown here is derived from an EMBL/GenBank/DDBJ whole genome shotgun (WGS) entry which is preliminary data.</text>
</comment>
<dbReference type="GO" id="GO:0009026">
    <property type="term" value="F:tagaturonate reductase activity"/>
    <property type="evidence" value="ECO:0007669"/>
    <property type="project" value="UniProtKB-EC"/>
</dbReference>
<gene>
    <name evidence="6" type="ORF">GJB61_26235</name>
</gene>
<dbReference type="PANTHER" id="PTHR30524">
    <property type="entry name" value="MANNITOL-1-PHOSPHATE 5-DEHYDROGENASE"/>
    <property type="match status" value="1"/>
</dbReference>
<keyword evidence="2" id="KW-0520">NAD</keyword>
<accession>A0A7X2HAE8</accession>
<dbReference type="Pfam" id="PF08125">
    <property type="entry name" value="Mannitol_dh_C"/>
    <property type="match status" value="1"/>
</dbReference>
<dbReference type="GO" id="GO:0019592">
    <property type="term" value="P:mannitol catabolic process"/>
    <property type="evidence" value="ECO:0007669"/>
    <property type="project" value="TreeGrafter"/>
</dbReference>
<keyword evidence="1 6" id="KW-0560">Oxidoreductase</keyword>
<reference evidence="6 7" key="1">
    <citation type="submission" date="2019-11" db="EMBL/GenBank/DDBJ databases">
        <title>Paenibacillus monticola sp. nov., a novel PGPR strain isolated from mountain sample in China.</title>
        <authorList>
            <person name="Zhao Q."/>
            <person name="Li H.-P."/>
            <person name="Zhang J.-L."/>
        </authorList>
    </citation>
    <scope>NUCLEOTIDE SEQUENCE [LARGE SCALE GENOMIC DNA]</scope>
    <source>
        <strain evidence="6 7">LC-T2</strain>
    </source>
</reference>
<sequence>MGLDIVEQRLKLSCLQSTDRQGAEEVRRTPVKILQIGEGNFLRGFFDWMINECRKQGNFEGGVAICQPRRSGSSKLETLKMQDGLYTLVIRGLEQGKLVEKSEVIPVVSSAIDPYQDWEDFLSLGQSPELEIIVSNTTEAGLIYRPELLVEGTPMESYPGKLAYLLHKRFTAFAGDPGKGLLILPLELLERGGDELKRCVLQYSQDWGFSTDFMEWVERDNRFLNSLVDRIVTGYPESEAEAWFAKLGYRDELLNVAEPYHFWAIEGEVELEQQLPLQKSGLNVHWVQDLRPFQQRKVRILNGAHTLMTPLALLHGLVHVREVMEHAKFGAYVAAAVEQEIIPSMSRTTSLEPSELLLYAESVYERFSNPFIRHNLADIALNSLAKFKVRLLPSIEAYVELGRGLPERLIQGLAGLLRYYKVQETATGFQGTTLLGEKYPLHDDPALLSILAATWHGAEGRALVDTVAMLLNNEDLWGSSLGRIEGLVEAITYYLEELEGSSYEAVDFFARKR</sequence>
<dbReference type="GO" id="GO:0008926">
    <property type="term" value="F:mannitol-1-phosphate 5-dehydrogenase activity"/>
    <property type="evidence" value="ECO:0007669"/>
    <property type="project" value="UniProtKB-EC"/>
</dbReference>
<organism evidence="6 7">
    <name type="scientific">Paenibacillus monticola</name>
    <dbReference type="NCBI Taxonomy" id="2666075"/>
    <lineage>
        <taxon>Bacteria</taxon>
        <taxon>Bacillati</taxon>
        <taxon>Bacillota</taxon>
        <taxon>Bacilli</taxon>
        <taxon>Bacillales</taxon>
        <taxon>Paenibacillaceae</taxon>
        <taxon>Paenibacillus</taxon>
    </lineage>
</organism>
<name>A0A7X2HAE8_9BACL</name>